<keyword evidence="2" id="KW-1185">Reference proteome</keyword>
<evidence type="ECO:0000313" key="1">
    <source>
        <dbReference type="EMBL" id="RSL89867.1"/>
    </source>
</evidence>
<organism evidence="1 2">
    <name type="scientific">Fusarium oligoseptatum</name>
    <dbReference type="NCBI Taxonomy" id="2604345"/>
    <lineage>
        <taxon>Eukaryota</taxon>
        <taxon>Fungi</taxon>
        <taxon>Dikarya</taxon>
        <taxon>Ascomycota</taxon>
        <taxon>Pezizomycotina</taxon>
        <taxon>Sordariomycetes</taxon>
        <taxon>Hypocreomycetidae</taxon>
        <taxon>Hypocreales</taxon>
        <taxon>Nectriaceae</taxon>
        <taxon>Fusarium</taxon>
        <taxon>Fusarium solani species complex</taxon>
    </lineage>
</organism>
<comment type="caution">
    <text evidence="1">The sequence shown here is derived from an EMBL/GenBank/DDBJ whole genome shotgun (WGS) entry which is preliminary data.</text>
</comment>
<gene>
    <name evidence="1" type="ORF">CEP52_014761</name>
</gene>
<accession>A0A428SJF8</accession>
<dbReference type="Proteomes" id="UP000287144">
    <property type="component" value="Unassembled WGS sequence"/>
</dbReference>
<evidence type="ECO:0000313" key="2">
    <source>
        <dbReference type="Proteomes" id="UP000287144"/>
    </source>
</evidence>
<proteinExistence type="predicted"/>
<protein>
    <submittedName>
        <fullName evidence="1">Uncharacterized protein</fullName>
    </submittedName>
</protein>
<dbReference type="AlphaFoldDB" id="A0A428SJF8"/>
<sequence length="279" mass="31254">MGFCTQKLKNFGPRRCQAYADDIEARSLLPPCTANDPVLQINLTPTLYTRLLMGISALLQKLMSMSLHLLALITTLGLRLNLAFADLYTRLFTTTDVSDWGLHKNDQGLAGVLLSLASLFKAIFPQRTLLELIHEADERPPFILAQYLCSILFEELDDPLLLQLRVSNIEAFRRYTDRIFTCRKSQFSTISCEGLGFTGQATDILQLLSDTGVDLGWLDWHRVTTVQFVLIVGFLLGEDRDIVKPGISLEDILELATVLAHTRARKAQASRNKTQASLV</sequence>
<reference evidence="1 2" key="1">
    <citation type="submission" date="2017-06" db="EMBL/GenBank/DDBJ databases">
        <title>Comparative genomic analysis of Ambrosia Fusariam Clade fungi.</title>
        <authorList>
            <person name="Stajich J.E."/>
            <person name="Carrillo J."/>
            <person name="Kijimoto T."/>
            <person name="Eskalen A."/>
            <person name="O'Donnell K."/>
            <person name="Kasson M."/>
        </authorList>
    </citation>
    <scope>NUCLEOTIDE SEQUENCE [LARGE SCALE GENOMIC DNA]</scope>
    <source>
        <strain evidence="1 2">NRRL62579</strain>
    </source>
</reference>
<dbReference type="EMBL" id="NKCK01000239">
    <property type="protein sequence ID" value="RSL89867.1"/>
    <property type="molecule type" value="Genomic_DNA"/>
</dbReference>
<name>A0A428SJF8_9HYPO</name>